<dbReference type="Proteomes" id="UP001148838">
    <property type="component" value="Unassembled WGS sequence"/>
</dbReference>
<keyword evidence="2" id="KW-1185">Reference proteome</keyword>
<dbReference type="EMBL" id="JAJSOF020000039">
    <property type="protein sequence ID" value="KAJ4426602.1"/>
    <property type="molecule type" value="Genomic_DNA"/>
</dbReference>
<accession>A0ABQ8RY96</accession>
<feature type="non-terminal residue" evidence="1">
    <location>
        <position position="1"/>
    </location>
</feature>
<proteinExistence type="predicted"/>
<protein>
    <submittedName>
        <fullName evidence="1">Uncharacterized protein</fullName>
    </submittedName>
</protein>
<evidence type="ECO:0000313" key="1">
    <source>
        <dbReference type="EMBL" id="KAJ4426602.1"/>
    </source>
</evidence>
<evidence type="ECO:0000313" key="2">
    <source>
        <dbReference type="Proteomes" id="UP001148838"/>
    </source>
</evidence>
<gene>
    <name evidence="1" type="ORF">ANN_26400</name>
</gene>
<reference evidence="1 2" key="1">
    <citation type="journal article" date="2022" name="Allergy">
        <title>Genome assembly and annotation of Periplaneta americana reveal a comprehensive cockroach allergen profile.</title>
        <authorList>
            <person name="Wang L."/>
            <person name="Xiong Q."/>
            <person name="Saelim N."/>
            <person name="Wang L."/>
            <person name="Nong W."/>
            <person name="Wan A.T."/>
            <person name="Shi M."/>
            <person name="Liu X."/>
            <person name="Cao Q."/>
            <person name="Hui J.H.L."/>
            <person name="Sookrung N."/>
            <person name="Leung T.F."/>
            <person name="Tungtrongchitr A."/>
            <person name="Tsui S.K.W."/>
        </authorList>
    </citation>
    <scope>NUCLEOTIDE SEQUENCE [LARGE SCALE GENOMIC DNA]</scope>
    <source>
        <strain evidence="1">PWHHKU_190912</strain>
    </source>
</reference>
<sequence>LSEDTTFGEKPKTPEWSYNKSTNTILEKREPHPKKNINTLLWNIEGMKTTLPYIPEEIMENTDAMILTETFLTDPIELQGYYAIHTLATPTEEDQQEELLVS</sequence>
<organism evidence="1 2">
    <name type="scientific">Periplaneta americana</name>
    <name type="common">American cockroach</name>
    <name type="synonym">Blatta americana</name>
    <dbReference type="NCBI Taxonomy" id="6978"/>
    <lineage>
        <taxon>Eukaryota</taxon>
        <taxon>Metazoa</taxon>
        <taxon>Ecdysozoa</taxon>
        <taxon>Arthropoda</taxon>
        <taxon>Hexapoda</taxon>
        <taxon>Insecta</taxon>
        <taxon>Pterygota</taxon>
        <taxon>Neoptera</taxon>
        <taxon>Polyneoptera</taxon>
        <taxon>Dictyoptera</taxon>
        <taxon>Blattodea</taxon>
        <taxon>Blattoidea</taxon>
        <taxon>Blattidae</taxon>
        <taxon>Blattinae</taxon>
        <taxon>Periplaneta</taxon>
    </lineage>
</organism>
<name>A0ABQ8RY96_PERAM</name>
<comment type="caution">
    <text evidence="1">The sequence shown here is derived from an EMBL/GenBank/DDBJ whole genome shotgun (WGS) entry which is preliminary data.</text>
</comment>